<feature type="binding site" evidence="4">
    <location>
        <position position="159"/>
    </location>
    <ligand>
        <name>Zn(2+)</name>
        <dbReference type="ChEBI" id="CHEBI:29105"/>
    </ligand>
</feature>
<dbReference type="PROSITE" id="PS50305">
    <property type="entry name" value="SIRTUIN"/>
    <property type="match status" value="1"/>
</dbReference>
<dbReference type="KEGG" id="azq:G3580_01705"/>
<evidence type="ECO:0000256" key="1">
    <source>
        <dbReference type="ARBA" id="ARBA00012928"/>
    </source>
</evidence>
<dbReference type="RefSeq" id="WP_173768521.1">
    <property type="nucleotide sequence ID" value="NZ_CP048836.1"/>
</dbReference>
<reference evidence="6 7" key="1">
    <citation type="submission" date="2020-02" db="EMBL/GenBank/DDBJ databases">
        <title>Nitrogenibacter mangrovi gen. nov., sp. nov. isolated from mangrove sediment, a denitrifying betaproteobacterium.</title>
        <authorList>
            <person name="Liao H."/>
            <person name="Tian Y."/>
        </authorList>
    </citation>
    <scope>NUCLEOTIDE SEQUENCE [LARGE SCALE GENOMIC DNA]</scope>
    <source>
        <strain evidence="6 7">M9-3-2</strain>
    </source>
</reference>
<dbReference type="NCBIfam" id="NF001753">
    <property type="entry name" value="PRK00481.1-3"/>
    <property type="match status" value="1"/>
</dbReference>
<keyword evidence="7" id="KW-1185">Reference proteome</keyword>
<evidence type="ECO:0000313" key="6">
    <source>
        <dbReference type="EMBL" id="QID19677.1"/>
    </source>
</evidence>
<dbReference type="InterPro" id="IPR026590">
    <property type="entry name" value="Ssirtuin_cat_dom"/>
</dbReference>
<dbReference type="GO" id="GO:0046872">
    <property type="term" value="F:metal ion binding"/>
    <property type="evidence" value="ECO:0007669"/>
    <property type="project" value="UniProtKB-KW"/>
</dbReference>
<feature type="active site" description="Proton acceptor" evidence="4">
    <location>
        <position position="127"/>
    </location>
</feature>
<evidence type="ECO:0000256" key="2">
    <source>
        <dbReference type="ARBA" id="ARBA00022679"/>
    </source>
</evidence>
<dbReference type="PANTHER" id="PTHR11085">
    <property type="entry name" value="NAD-DEPENDENT PROTEIN DEACYLASE SIRTUIN-5, MITOCHONDRIAL-RELATED"/>
    <property type="match status" value="1"/>
</dbReference>
<organism evidence="6 7">
    <name type="scientific">Nitrogeniibacter mangrovi</name>
    <dbReference type="NCBI Taxonomy" id="2016596"/>
    <lineage>
        <taxon>Bacteria</taxon>
        <taxon>Pseudomonadati</taxon>
        <taxon>Pseudomonadota</taxon>
        <taxon>Betaproteobacteria</taxon>
        <taxon>Rhodocyclales</taxon>
        <taxon>Zoogloeaceae</taxon>
        <taxon>Nitrogeniibacter</taxon>
    </lineage>
</organism>
<dbReference type="Gene3D" id="3.40.50.1220">
    <property type="entry name" value="TPP-binding domain"/>
    <property type="match status" value="1"/>
</dbReference>
<dbReference type="PANTHER" id="PTHR11085:SF4">
    <property type="entry name" value="NAD-DEPENDENT PROTEIN DEACYLASE"/>
    <property type="match status" value="1"/>
</dbReference>
<dbReference type="InterPro" id="IPR026591">
    <property type="entry name" value="Sirtuin_cat_small_dom_sf"/>
</dbReference>
<dbReference type="InterPro" id="IPR003000">
    <property type="entry name" value="Sirtuin"/>
</dbReference>
<keyword evidence="4" id="KW-0862">Zinc</keyword>
<evidence type="ECO:0000259" key="5">
    <source>
        <dbReference type="PROSITE" id="PS50305"/>
    </source>
</evidence>
<accession>A0A6C1B868</accession>
<dbReference type="InterPro" id="IPR050134">
    <property type="entry name" value="NAD-dep_sirtuin_deacylases"/>
</dbReference>
<feature type="binding site" evidence="4">
    <location>
        <position position="156"/>
    </location>
    <ligand>
        <name>Zn(2+)</name>
        <dbReference type="ChEBI" id="CHEBI:29105"/>
    </ligand>
</feature>
<dbReference type="Gene3D" id="3.30.1600.10">
    <property type="entry name" value="SIR2/SIRT2 'Small Domain"/>
    <property type="match status" value="1"/>
</dbReference>
<dbReference type="SUPFAM" id="SSF52467">
    <property type="entry name" value="DHS-like NAD/FAD-binding domain"/>
    <property type="match status" value="1"/>
</dbReference>
<feature type="binding site" evidence="4">
    <location>
        <position position="135"/>
    </location>
    <ligand>
        <name>Zn(2+)</name>
        <dbReference type="ChEBI" id="CHEBI:29105"/>
    </ligand>
</feature>
<proteinExistence type="predicted"/>
<feature type="binding site" evidence="4">
    <location>
        <position position="138"/>
    </location>
    <ligand>
        <name>Zn(2+)</name>
        <dbReference type="ChEBI" id="CHEBI:29105"/>
    </ligand>
</feature>
<dbReference type="GO" id="GO:0017136">
    <property type="term" value="F:histone deacetylase activity, NAD-dependent"/>
    <property type="evidence" value="ECO:0007669"/>
    <property type="project" value="TreeGrafter"/>
</dbReference>
<feature type="domain" description="Deacetylase sirtuin-type" evidence="5">
    <location>
        <begin position="1"/>
        <end position="253"/>
    </location>
</feature>
<evidence type="ECO:0000256" key="3">
    <source>
        <dbReference type="ARBA" id="ARBA00023027"/>
    </source>
</evidence>
<keyword evidence="2" id="KW-0808">Transferase</keyword>
<keyword evidence="4" id="KW-0479">Metal-binding</keyword>
<dbReference type="Proteomes" id="UP000501991">
    <property type="component" value="Chromosome"/>
</dbReference>
<sequence>MTDADTIDAVAGLIRGARRVLFITGAGISADSGLPTYRGIGGLYDEQLTGHGIPIEQALSGQMMARRPEVTWQYLAQIEATCRGAEANDAHRAIARIVAERPGSMVLTQNVDGFHAAVGTAGLVEIHGNLHQLLCTECGRGRRVADFVGLQIPPACPTCGGLMRPDVVLFGEALPSQAVMKLEHLLADGVDLVVSIGTSSAFPYIAGPVVWAAEDGVPTVEINPGQTPVSGFVTHRLAMGAAEAMRAIEARLG</sequence>
<protein>
    <recommendedName>
        <fullName evidence="1">protein acetyllysine N-acetyltransferase</fullName>
        <ecNumber evidence="1">2.3.1.286</ecNumber>
    </recommendedName>
</protein>
<gene>
    <name evidence="6" type="ORF">G3580_01705</name>
</gene>
<dbReference type="GO" id="GO:0070403">
    <property type="term" value="F:NAD+ binding"/>
    <property type="evidence" value="ECO:0007669"/>
    <property type="project" value="InterPro"/>
</dbReference>
<dbReference type="EMBL" id="CP048836">
    <property type="protein sequence ID" value="QID19677.1"/>
    <property type="molecule type" value="Genomic_DNA"/>
</dbReference>
<dbReference type="AlphaFoldDB" id="A0A6C1B868"/>
<evidence type="ECO:0000256" key="4">
    <source>
        <dbReference type="PROSITE-ProRule" id="PRU00236"/>
    </source>
</evidence>
<dbReference type="InterPro" id="IPR029035">
    <property type="entry name" value="DHS-like_NAD/FAD-binding_dom"/>
</dbReference>
<dbReference type="CDD" id="cd01407">
    <property type="entry name" value="SIR2-fam"/>
    <property type="match status" value="1"/>
</dbReference>
<name>A0A6C1B868_9RHOO</name>
<evidence type="ECO:0000313" key="7">
    <source>
        <dbReference type="Proteomes" id="UP000501991"/>
    </source>
</evidence>
<dbReference type="Pfam" id="PF02146">
    <property type="entry name" value="SIR2"/>
    <property type="match status" value="1"/>
</dbReference>
<keyword evidence="3" id="KW-0520">NAD</keyword>
<dbReference type="EC" id="2.3.1.286" evidence="1"/>